<proteinExistence type="predicted"/>
<protein>
    <submittedName>
        <fullName evidence="1">Uncharacterized protein</fullName>
    </submittedName>
</protein>
<comment type="caution">
    <text evidence="1">The sequence shown here is derived from an EMBL/GenBank/DDBJ whole genome shotgun (WGS) entry which is preliminary data.</text>
</comment>
<accession>A0ABD3UHH7</accession>
<dbReference type="InterPro" id="IPR039280">
    <property type="entry name" value="VUP"/>
</dbReference>
<dbReference type="AlphaFoldDB" id="A0ABD3UHH7"/>
<evidence type="ECO:0000313" key="2">
    <source>
        <dbReference type="Proteomes" id="UP001634393"/>
    </source>
</evidence>
<dbReference type="PANTHER" id="PTHR33974">
    <property type="entry name" value="VASCULAR-RELATED UNKNOWN PROTEIN 1-RELATED"/>
    <property type="match status" value="1"/>
</dbReference>
<reference evidence="1 2" key="1">
    <citation type="submission" date="2024-12" db="EMBL/GenBank/DDBJ databases">
        <title>The unique morphological basis and parallel evolutionary history of personate flowers in Penstemon.</title>
        <authorList>
            <person name="Depatie T.H."/>
            <person name="Wessinger C.A."/>
        </authorList>
    </citation>
    <scope>NUCLEOTIDE SEQUENCE [LARGE SCALE GENOMIC DNA]</scope>
    <source>
        <strain evidence="1">WTNN_2</strain>
        <tissue evidence="1">Leaf</tissue>
    </source>
</reference>
<name>A0ABD3UHH7_9LAMI</name>
<dbReference type="PANTHER" id="PTHR33974:SF2">
    <property type="entry name" value="VASCULAR-RELATED UNKNOWN PROTEIN 1"/>
    <property type="match status" value="1"/>
</dbReference>
<sequence length="172" mass="19189">MNNSSMNEYNGSEITISEESGWTDYLVDFSEIQKGNMSSISCSSLISDAANNNNNNNYNCNNPVLKRLNFNKKNNCKKYSYDEDLEDTASSPVNSPKVSGMKQMEVKYRKNGVTFGDVMGKEEAGSSYFSGLSRDEVKNGNNMNMIDSSTIVDLKKRGLCLMPISAFINYIQ</sequence>
<dbReference type="Proteomes" id="UP001634393">
    <property type="component" value="Unassembled WGS sequence"/>
</dbReference>
<organism evidence="1 2">
    <name type="scientific">Penstemon smallii</name>
    <dbReference type="NCBI Taxonomy" id="265156"/>
    <lineage>
        <taxon>Eukaryota</taxon>
        <taxon>Viridiplantae</taxon>
        <taxon>Streptophyta</taxon>
        <taxon>Embryophyta</taxon>
        <taxon>Tracheophyta</taxon>
        <taxon>Spermatophyta</taxon>
        <taxon>Magnoliopsida</taxon>
        <taxon>eudicotyledons</taxon>
        <taxon>Gunneridae</taxon>
        <taxon>Pentapetalae</taxon>
        <taxon>asterids</taxon>
        <taxon>lamiids</taxon>
        <taxon>Lamiales</taxon>
        <taxon>Plantaginaceae</taxon>
        <taxon>Cheloneae</taxon>
        <taxon>Penstemon</taxon>
    </lineage>
</organism>
<dbReference type="EMBL" id="JBJXBP010000001">
    <property type="protein sequence ID" value="KAL3848964.1"/>
    <property type="molecule type" value="Genomic_DNA"/>
</dbReference>
<keyword evidence="2" id="KW-1185">Reference proteome</keyword>
<gene>
    <name evidence="1" type="ORF">ACJIZ3_010846</name>
</gene>
<evidence type="ECO:0000313" key="1">
    <source>
        <dbReference type="EMBL" id="KAL3848964.1"/>
    </source>
</evidence>